<proteinExistence type="inferred from homology"/>
<dbReference type="Gene3D" id="3.40.50.10900">
    <property type="entry name" value="PAC-like subunit"/>
    <property type="match status" value="2"/>
</dbReference>
<dbReference type="InterPro" id="IPR016562">
    <property type="entry name" value="Proteasome_assmbl_chp_2_euk"/>
</dbReference>
<dbReference type="PANTHER" id="PTHR12970">
    <property type="entry name" value="PROTEASOME ASSEMBLY CHAPERONE 2"/>
    <property type="match status" value="1"/>
</dbReference>
<accession>A0A438ELF7</accession>
<evidence type="ECO:0000313" key="4">
    <source>
        <dbReference type="EMBL" id="RVW48445.1"/>
    </source>
</evidence>
<comment type="caution">
    <text evidence="4">The sequence shown here is derived from an EMBL/GenBank/DDBJ whole genome shotgun (WGS) entry which is preliminary data.</text>
</comment>
<dbReference type="PANTHER" id="PTHR12970:SF1">
    <property type="entry name" value="PROTEASOME ASSEMBLY CHAPERONE 2"/>
    <property type="match status" value="1"/>
</dbReference>
<reference evidence="4 5" key="1">
    <citation type="journal article" date="2018" name="PLoS Genet.">
        <title>Population sequencing reveals clonal diversity and ancestral inbreeding in the grapevine cultivar Chardonnay.</title>
        <authorList>
            <person name="Roach M.J."/>
            <person name="Johnson D.L."/>
            <person name="Bohlmann J."/>
            <person name="van Vuuren H.J."/>
            <person name="Jones S.J."/>
            <person name="Pretorius I.S."/>
            <person name="Schmidt S.A."/>
            <person name="Borneman A.R."/>
        </authorList>
    </citation>
    <scope>NUCLEOTIDE SEQUENCE [LARGE SCALE GENOMIC DNA]</scope>
    <source>
        <strain evidence="5">cv. Chardonnay</strain>
        <tissue evidence="4">Leaf</tissue>
    </source>
</reference>
<sequence>MLQAYDSSLNKLTLVQQRSPVLKNLMQQLRFGWSTKQGMMVEFAKNLADFAADSGKKHVIVLSSLDFGQWQRIDMTSGSQIYYICSANMDGTDDDCEKLGWKKLHEYNPAQRRWKYLSTLAAGNAMQEDGLPFEDELEDEEDYYPSLPFAALFSCFKAKGLKVTCLLCYCSEGDNIPDAFNLADAACKLLELSPQNFHGELETFPIFPPPSSKQKEHK</sequence>
<evidence type="ECO:0000313" key="5">
    <source>
        <dbReference type="Proteomes" id="UP000288805"/>
    </source>
</evidence>
<name>A0A438ELF7_VITVI</name>
<comment type="similarity">
    <text evidence="3">Belongs to the PSMG2 family.</text>
</comment>
<evidence type="ECO:0000256" key="2">
    <source>
        <dbReference type="ARBA" id="ARBA00023186"/>
    </source>
</evidence>
<dbReference type="PIRSF" id="PIRSF010044">
    <property type="entry name" value="UCP010044"/>
    <property type="match status" value="1"/>
</dbReference>
<dbReference type="EMBL" id="QGNW01001253">
    <property type="protein sequence ID" value="RVW48445.1"/>
    <property type="molecule type" value="Genomic_DNA"/>
</dbReference>
<dbReference type="Pfam" id="PF09754">
    <property type="entry name" value="PAC2"/>
    <property type="match status" value="1"/>
</dbReference>
<dbReference type="Proteomes" id="UP000288805">
    <property type="component" value="Unassembled WGS sequence"/>
</dbReference>
<evidence type="ECO:0000256" key="1">
    <source>
        <dbReference type="ARBA" id="ARBA00019186"/>
    </source>
</evidence>
<protein>
    <recommendedName>
        <fullName evidence="1">Proteasome assembly chaperone 2</fullName>
    </recommendedName>
</protein>
<dbReference type="InterPro" id="IPR038389">
    <property type="entry name" value="PSMG2_sf"/>
</dbReference>
<gene>
    <name evidence="4" type="ORF">CK203_088305</name>
</gene>
<keyword evidence="2" id="KW-0143">Chaperone</keyword>
<evidence type="ECO:0000256" key="3">
    <source>
        <dbReference type="ARBA" id="ARBA00025745"/>
    </source>
</evidence>
<dbReference type="AlphaFoldDB" id="A0A438ELF7"/>
<organism evidence="4 5">
    <name type="scientific">Vitis vinifera</name>
    <name type="common">Grape</name>
    <dbReference type="NCBI Taxonomy" id="29760"/>
    <lineage>
        <taxon>Eukaryota</taxon>
        <taxon>Viridiplantae</taxon>
        <taxon>Streptophyta</taxon>
        <taxon>Embryophyta</taxon>
        <taxon>Tracheophyta</taxon>
        <taxon>Spermatophyta</taxon>
        <taxon>Magnoliopsida</taxon>
        <taxon>eudicotyledons</taxon>
        <taxon>Gunneridae</taxon>
        <taxon>Pentapetalae</taxon>
        <taxon>rosids</taxon>
        <taxon>Vitales</taxon>
        <taxon>Vitaceae</taxon>
        <taxon>Viteae</taxon>
        <taxon>Vitis</taxon>
    </lineage>
</organism>
<dbReference type="InterPro" id="IPR019151">
    <property type="entry name" value="Proteasome_assmbl_chaperone_2"/>
</dbReference>